<keyword evidence="2" id="KW-1133">Transmembrane helix</keyword>
<dbReference type="OrthoDB" id="1685258at2"/>
<evidence type="ECO:0000256" key="1">
    <source>
        <dbReference type="SAM" id="MobiDB-lite"/>
    </source>
</evidence>
<accession>A0A4R3Y150</accession>
<dbReference type="NCBIfam" id="TIGR03940">
    <property type="entry name" value="PGA_PgaD"/>
    <property type="match status" value="1"/>
</dbReference>
<gene>
    <name evidence="3" type="ORF">EDC63_11041</name>
</gene>
<feature type="transmembrane region" description="Helical" evidence="2">
    <location>
        <begin position="97"/>
        <end position="116"/>
    </location>
</feature>
<evidence type="ECO:0000313" key="4">
    <source>
        <dbReference type="Proteomes" id="UP000295367"/>
    </source>
</evidence>
<dbReference type="EMBL" id="SMCO01000010">
    <property type="protein sequence ID" value="TCV85152.1"/>
    <property type="molecule type" value="Genomic_DNA"/>
</dbReference>
<name>A0A4R3Y150_9PROT</name>
<feature type="region of interest" description="Disordered" evidence="1">
    <location>
        <begin position="171"/>
        <end position="190"/>
    </location>
</feature>
<keyword evidence="2" id="KW-0812">Transmembrane</keyword>
<dbReference type="GO" id="GO:0043709">
    <property type="term" value="P:cell adhesion involved in single-species biofilm formation"/>
    <property type="evidence" value="ECO:0007669"/>
    <property type="project" value="InterPro"/>
</dbReference>
<evidence type="ECO:0000256" key="2">
    <source>
        <dbReference type="SAM" id="Phobius"/>
    </source>
</evidence>
<dbReference type="Pfam" id="PF13994">
    <property type="entry name" value="PgaD"/>
    <property type="match status" value="1"/>
</dbReference>
<keyword evidence="2" id="KW-0472">Membrane</keyword>
<reference evidence="3 4" key="1">
    <citation type="submission" date="2019-03" db="EMBL/GenBank/DDBJ databases">
        <title>Genomic Encyclopedia of Type Strains, Phase IV (KMG-IV): sequencing the most valuable type-strain genomes for metagenomic binning, comparative biology and taxonomic classification.</title>
        <authorList>
            <person name="Goeker M."/>
        </authorList>
    </citation>
    <scope>NUCLEOTIDE SEQUENCE [LARGE SCALE GENOMIC DNA]</scope>
    <source>
        <strain evidence="3 4">DSM 100309</strain>
    </source>
</reference>
<sequence>MSFSSPKNKQEQFALQREQKPPAPFNVCQLIIEKPEKQKPGQKFLLGSITLLFWGAWSFLWAPVANTLGWAFGFYAFYEHLVVLRGWEGLVKQLPTYAVIAQIMCGGLILWAIINWRRFSGFDRRQPPQDVSLEDVAQWQSQPKEQIQKWQHARHIVVHYDTHGKLIEVETTPNSSSNAPLPEWQDRRSA</sequence>
<comment type="caution">
    <text evidence="3">The sequence shown here is derived from an EMBL/GenBank/DDBJ whole genome shotgun (WGS) entry which is preliminary data.</text>
</comment>
<proteinExistence type="predicted"/>
<keyword evidence="4" id="KW-1185">Reference proteome</keyword>
<dbReference type="InterPro" id="IPR023829">
    <property type="entry name" value="PGA_PgaD"/>
</dbReference>
<organism evidence="3 4">
    <name type="scientific">Sulfurirhabdus autotrophica</name>
    <dbReference type="NCBI Taxonomy" id="1706046"/>
    <lineage>
        <taxon>Bacteria</taxon>
        <taxon>Pseudomonadati</taxon>
        <taxon>Pseudomonadota</taxon>
        <taxon>Betaproteobacteria</taxon>
        <taxon>Nitrosomonadales</taxon>
        <taxon>Sulfuricellaceae</taxon>
        <taxon>Sulfurirhabdus</taxon>
    </lineage>
</organism>
<evidence type="ECO:0000313" key="3">
    <source>
        <dbReference type="EMBL" id="TCV85152.1"/>
    </source>
</evidence>
<dbReference type="Proteomes" id="UP000295367">
    <property type="component" value="Unassembled WGS sequence"/>
</dbReference>
<protein>
    <submittedName>
        <fullName evidence="3">Poly-beta-1,6-N-acetyl-D-glucosamine biosynthesis protein PgaD</fullName>
    </submittedName>
</protein>
<feature type="transmembrane region" description="Helical" evidence="2">
    <location>
        <begin position="44"/>
        <end position="77"/>
    </location>
</feature>
<dbReference type="RefSeq" id="WP_124945317.1">
    <property type="nucleotide sequence ID" value="NZ_BHVT01000010.1"/>
</dbReference>
<dbReference type="AlphaFoldDB" id="A0A4R3Y150"/>